<dbReference type="OrthoDB" id="407355at2759"/>
<evidence type="ECO:0000313" key="4">
    <source>
        <dbReference type="Proteomes" id="UP000673691"/>
    </source>
</evidence>
<dbReference type="PANTHER" id="PTHR10587">
    <property type="entry name" value="GLYCOSYL TRANSFERASE-RELATED"/>
    <property type="match status" value="1"/>
</dbReference>
<dbReference type="Proteomes" id="UP000673691">
    <property type="component" value="Unassembled WGS sequence"/>
</dbReference>
<accession>A0A8H7ZYE7</accession>
<dbReference type="InterPro" id="IPR050248">
    <property type="entry name" value="Polysacc_deacetylase_ArnD"/>
</dbReference>
<gene>
    <name evidence="3" type="ORF">BJ554DRAFT_6527</name>
</gene>
<feature type="domain" description="NodB homology" evidence="2">
    <location>
        <begin position="71"/>
        <end position="293"/>
    </location>
</feature>
<keyword evidence="4" id="KW-1185">Reference proteome</keyword>
<dbReference type="InterPro" id="IPR011330">
    <property type="entry name" value="Glyco_hydro/deAcase_b/a-brl"/>
</dbReference>
<dbReference type="AlphaFoldDB" id="A0A8H7ZYE7"/>
<evidence type="ECO:0000256" key="1">
    <source>
        <dbReference type="SAM" id="SignalP"/>
    </source>
</evidence>
<keyword evidence="1" id="KW-0732">Signal</keyword>
<dbReference type="GO" id="GO:0004099">
    <property type="term" value="F:chitin deacetylase activity"/>
    <property type="evidence" value="ECO:0007669"/>
    <property type="project" value="UniProtKB-ARBA"/>
</dbReference>
<dbReference type="SUPFAM" id="SSF88713">
    <property type="entry name" value="Glycoside hydrolase/deacetylase"/>
    <property type="match status" value="1"/>
</dbReference>
<dbReference type="PANTHER" id="PTHR10587:SF137">
    <property type="entry name" value="4-DEOXY-4-FORMAMIDO-L-ARABINOSE-PHOSPHOUNDECAPRENOL DEFORMYLASE ARND-RELATED"/>
    <property type="match status" value="1"/>
</dbReference>
<dbReference type="GO" id="GO:0009272">
    <property type="term" value="P:fungal-type cell wall biogenesis"/>
    <property type="evidence" value="ECO:0007669"/>
    <property type="project" value="UniProtKB-ARBA"/>
</dbReference>
<dbReference type="PROSITE" id="PS51677">
    <property type="entry name" value="NODB"/>
    <property type="match status" value="1"/>
</dbReference>
<evidence type="ECO:0000313" key="3">
    <source>
        <dbReference type="EMBL" id="KAG5461298.1"/>
    </source>
</evidence>
<name>A0A8H7ZYE7_9FUNG</name>
<evidence type="ECO:0000259" key="2">
    <source>
        <dbReference type="PROSITE" id="PS51677"/>
    </source>
</evidence>
<organism evidence="3 4">
    <name type="scientific">Olpidium bornovanus</name>
    <dbReference type="NCBI Taxonomy" id="278681"/>
    <lineage>
        <taxon>Eukaryota</taxon>
        <taxon>Fungi</taxon>
        <taxon>Fungi incertae sedis</taxon>
        <taxon>Olpidiomycota</taxon>
        <taxon>Olpidiomycotina</taxon>
        <taxon>Olpidiomycetes</taxon>
        <taxon>Olpidiales</taxon>
        <taxon>Olpidiaceae</taxon>
        <taxon>Olpidium</taxon>
    </lineage>
</organism>
<dbReference type="EMBL" id="JAEFCI010003859">
    <property type="protein sequence ID" value="KAG5461298.1"/>
    <property type="molecule type" value="Genomic_DNA"/>
</dbReference>
<feature type="signal peptide" evidence="1">
    <location>
        <begin position="1"/>
        <end position="21"/>
    </location>
</feature>
<sequence>MWNNLYLALLAPLLLALPACALYWPPHFLLSWLSRRYPGVRFTFADELECDRAVSPEGGEGVSAGRGRSSKLLALTIDDSVSSPRTTHAILDVLKRHGAKATFFVIGSTLGAARRRPDAEGSAAGTGDGADDVAAVVERMAVEGHELGNHLGWDEPSYLLTEEEFGRQLAEVDAVIFPGCPAAAAAAAAAAVSRGPAPGKSAARSASPTKWFRPGSGFFHGRMLEQVRRAGYTLVLGDNYPHDPVFRSAGLNSWFISARARPGGIVIIHDRPWTVDLLERLLPRLAAGGYRLVTLSAMQEYTGRRRALFVGSKGDNALHDARTHNKSST</sequence>
<feature type="chain" id="PRO_5035003453" description="NodB homology domain-containing protein" evidence="1">
    <location>
        <begin position="22"/>
        <end position="329"/>
    </location>
</feature>
<dbReference type="InterPro" id="IPR002509">
    <property type="entry name" value="NODB_dom"/>
</dbReference>
<dbReference type="GO" id="GO:0005975">
    <property type="term" value="P:carbohydrate metabolic process"/>
    <property type="evidence" value="ECO:0007669"/>
    <property type="project" value="InterPro"/>
</dbReference>
<reference evidence="3 4" key="1">
    <citation type="journal article" name="Sci. Rep.">
        <title>Genome-scale phylogenetic analyses confirm Olpidium as the closest living zoosporic fungus to the non-flagellated, terrestrial fungi.</title>
        <authorList>
            <person name="Chang Y."/>
            <person name="Rochon D."/>
            <person name="Sekimoto S."/>
            <person name="Wang Y."/>
            <person name="Chovatia M."/>
            <person name="Sandor L."/>
            <person name="Salamov A."/>
            <person name="Grigoriev I.V."/>
            <person name="Stajich J.E."/>
            <person name="Spatafora J.W."/>
        </authorList>
    </citation>
    <scope>NUCLEOTIDE SEQUENCE [LARGE SCALE GENOMIC DNA]</scope>
    <source>
        <strain evidence="3">S191</strain>
    </source>
</reference>
<dbReference type="Pfam" id="PF01522">
    <property type="entry name" value="Polysacc_deac_1"/>
    <property type="match status" value="1"/>
</dbReference>
<comment type="caution">
    <text evidence="3">The sequence shown here is derived from an EMBL/GenBank/DDBJ whole genome shotgun (WGS) entry which is preliminary data.</text>
</comment>
<dbReference type="Gene3D" id="3.20.20.370">
    <property type="entry name" value="Glycoside hydrolase/deacetylase"/>
    <property type="match status" value="1"/>
</dbReference>
<protein>
    <recommendedName>
        <fullName evidence="2">NodB homology domain-containing protein</fullName>
    </recommendedName>
</protein>
<proteinExistence type="predicted"/>